<reference evidence="1" key="1">
    <citation type="journal article" date="2020" name="Stud. Mycol.">
        <title>101 Dothideomycetes genomes: a test case for predicting lifestyles and emergence of pathogens.</title>
        <authorList>
            <person name="Haridas S."/>
            <person name="Albert R."/>
            <person name="Binder M."/>
            <person name="Bloem J."/>
            <person name="Labutti K."/>
            <person name="Salamov A."/>
            <person name="Andreopoulos B."/>
            <person name="Baker S."/>
            <person name="Barry K."/>
            <person name="Bills G."/>
            <person name="Bluhm B."/>
            <person name="Cannon C."/>
            <person name="Castanera R."/>
            <person name="Culley D."/>
            <person name="Daum C."/>
            <person name="Ezra D."/>
            <person name="Gonzalez J."/>
            <person name="Henrissat B."/>
            <person name="Kuo A."/>
            <person name="Liang C."/>
            <person name="Lipzen A."/>
            <person name="Lutzoni F."/>
            <person name="Magnuson J."/>
            <person name="Mondo S."/>
            <person name="Nolan M."/>
            <person name="Ohm R."/>
            <person name="Pangilinan J."/>
            <person name="Park H.-J."/>
            <person name="Ramirez L."/>
            <person name="Alfaro M."/>
            <person name="Sun H."/>
            <person name="Tritt A."/>
            <person name="Yoshinaga Y."/>
            <person name="Zwiers L.-H."/>
            <person name="Turgeon B."/>
            <person name="Goodwin S."/>
            <person name="Spatafora J."/>
            <person name="Crous P."/>
            <person name="Grigoriev I."/>
        </authorList>
    </citation>
    <scope>NUCLEOTIDE SEQUENCE</scope>
    <source>
        <strain evidence="1">CBS 125425</strain>
    </source>
</reference>
<accession>A0A9P4R7B9</accession>
<name>A0A9P4R7B9_9PLEO</name>
<dbReference type="Proteomes" id="UP000799444">
    <property type="component" value="Unassembled WGS sequence"/>
</dbReference>
<comment type="caution">
    <text evidence="1">The sequence shown here is derived from an EMBL/GenBank/DDBJ whole genome shotgun (WGS) entry which is preliminary data.</text>
</comment>
<sequence>MDSAHANVQREATVDAATKPHLIRHVTAYGPILDHHITFGAARREAYLDHLFGCPFFVDLINCRRSCQSMVGRTRMALIPSRGVHCGPPLSLPCAQHHTTSITARIRRLSVLLLFRLRAHVHVHGCPAVGPDRLEWRDWGIHRAVEPRHRTAYSANIKRGRLQDPSLKDDQVGTITFDLL</sequence>
<organism evidence="1 2">
    <name type="scientific">Polyplosphaeria fusca</name>
    <dbReference type="NCBI Taxonomy" id="682080"/>
    <lineage>
        <taxon>Eukaryota</taxon>
        <taxon>Fungi</taxon>
        <taxon>Dikarya</taxon>
        <taxon>Ascomycota</taxon>
        <taxon>Pezizomycotina</taxon>
        <taxon>Dothideomycetes</taxon>
        <taxon>Pleosporomycetidae</taxon>
        <taxon>Pleosporales</taxon>
        <taxon>Tetraplosphaeriaceae</taxon>
        <taxon>Polyplosphaeria</taxon>
    </lineage>
</organism>
<keyword evidence="2" id="KW-1185">Reference proteome</keyword>
<evidence type="ECO:0000313" key="1">
    <source>
        <dbReference type="EMBL" id="KAF2740372.1"/>
    </source>
</evidence>
<dbReference type="EMBL" id="ML996100">
    <property type="protein sequence ID" value="KAF2740372.1"/>
    <property type="molecule type" value="Genomic_DNA"/>
</dbReference>
<protein>
    <submittedName>
        <fullName evidence="1">Uncharacterized protein</fullName>
    </submittedName>
</protein>
<proteinExistence type="predicted"/>
<evidence type="ECO:0000313" key="2">
    <source>
        <dbReference type="Proteomes" id="UP000799444"/>
    </source>
</evidence>
<gene>
    <name evidence="1" type="ORF">EJ04DRAFT_197499</name>
</gene>
<dbReference type="AlphaFoldDB" id="A0A9P4R7B9"/>